<sequence>MSIIFALLYVLLVLFQFALFLRIVYDAVQIFARQWRPKGPALVLASLIYGATDPAIRLLRRFIPPLRLGGISLDLAFIVLFIVVAIVKQIVAGALF</sequence>
<dbReference type="KEGG" id="asun:KG104_06875"/>
<dbReference type="Proteomes" id="UP000680588">
    <property type="component" value="Chromosome"/>
</dbReference>
<accession>A0A975S7W8</accession>
<keyword evidence="1" id="KW-1133">Transmembrane helix</keyword>
<dbReference type="Pfam" id="PF02325">
    <property type="entry name" value="CCB3_YggT"/>
    <property type="match status" value="1"/>
</dbReference>
<keyword evidence="1" id="KW-0472">Membrane</keyword>
<dbReference type="EMBL" id="CP076456">
    <property type="protein sequence ID" value="QWQ37451.1"/>
    <property type="molecule type" value="Genomic_DNA"/>
</dbReference>
<keyword evidence="1" id="KW-0812">Transmembrane</keyword>
<dbReference type="GO" id="GO:0016020">
    <property type="term" value="C:membrane"/>
    <property type="evidence" value="ECO:0007669"/>
    <property type="project" value="InterPro"/>
</dbReference>
<dbReference type="InterPro" id="IPR003425">
    <property type="entry name" value="CCB3/YggT"/>
</dbReference>
<dbReference type="RefSeq" id="WP_104054687.1">
    <property type="nucleotide sequence ID" value="NZ_CP076456.1"/>
</dbReference>
<protein>
    <submittedName>
        <fullName evidence="2">YggT family protein</fullName>
    </submittedName>
</protein>
<organism evidence="2 3">
    <name type="scientific">Arthrobacter sunyaminii</name>
    <dbReference type="NCBI Taxonomy" id="2816859"/>
    <lineage>
        <taxon>Bacteria</taxon>
        <taxon>Bacillati</taxon>
        <taxon>Actinomycetota</taxon>
        <taxon>Actinomycetes</taxon>
        <taxon>Micrococcales</taxon>
        <taxon>Micrococcaceae</taxon>
        <taxon>Arthrobacter</taxon>
    </lineage>
</organism>
<feature type="transmembrane region" description="Helical" evidence="1">
    <location>
        <begin position="71"/>
        <end position="91"/>
    </location>
</feature>
<keyword evidence="3" id="KW-1185">Reference proteome</keyword>
<evidence type="ECO:0000313" key="3">
    <source>
        <dbReference type="Proteomes" id="UP000680588"/>
    </source>
</evidence>
<gene>
    <name evidence="2" type="ORF">KG104_06875</name>
</gene>
<proteinExistence type="predicted"/>
<reference evidence="2" key="1">
    <citation type="submission" date="2021-06" db="EMBL/GenBank/DDBJ databases">
        <title>Novel species in genus Arthrobacter.</title>
        <authorList>
            <person name="Zhang G."/>
        </authorList>
    </citation>
    <scope>NUCLEOTIDE SEQUENCE</scope>
    <source>
        <strain evidence="2">Zg-ZUI122</strain>
    </source>
</reference>
<name>A0A975S7W8_9MICC</name>
<dbReference type="AlphaFoldDB" id="A0A975S7W8"/>
<evidence type="ECO:0000256" key="1">
    <source>
        <dbReference type="SAM" id="Phobius"/>
    </source>
</evidence>
<evidence type="ECO:0000313" key="2">
    <source>
        <dbReference type="EMBL" id="QWQ37451.1"/>
    </source>
</evidence>